<name>R0LWS1_ANAPL</name>
<evidence type="ECO:0000313" key="3">
    <source>
        <dbReference type="Proteomes" id="UP000296049"/>
    </source>
</evidence>
<dbReference type="Proteomes" id="UP000296049">
    <property type="component" value="Unassembled WGS sequence"/>
</dbReference>
<proteinExistence type="predicted"/>
<gene>
    <name evidence="2" type="ORF">Anapl_03085</name>
</gene>
<keyword evidence="3" id="KW-1185">Reference proteome</keyword>
<feature type="region of interest" description="Disordered" evidence="1">
    <location>
        <begin position="152"/>
        <end position="178"/>
    </location>
</feature>
<sequence length="303" mass="32427">MTTHQYGGRHCHPSLLCGKGEAVERGRALRTLTALAAGEEQCSSLCRVWLEKTCQGVGDLGTCLEKVASVGLLLQVQKCLLASEGTRAPSIHMVESTDESQCRDIETLGKPQNRGSHVRKNPAMGHPAVGDIATHMAQGKCSVYFDSSRKDLPGGWDKAKPQKRGSPKYSSPEPAAAPEYLRGQSPALSVPCCAVLCRATPCRAAVHSTAEPRQLETYSSPAVGEPNASLPCLPGTGNLGHLKIKYGYMRCQDNQLPDLVSSWLGRAPQAQGEHSKPETGVTGEHMRERDANDSDANDSTSLV</sequence>
<protein>
    <submittedName>
        <fullName evidence="2">Uncharacterized protein</fullName>
    </submittedName>
</protein>
<evidence type="ECO:0000313" key="2">
    <source>
        <dbReference type="EMBL" id="EOB04908.1"/>
    </source>
</evidence>
<reference evidence="3" key="1">
    <citation type="journal article" date="2013" name="Nat. Genet.">
        <title>The duck genome and transcriptome provide insight into an avian influenza virus reservoir species.</title>
        <authorList>
            <person name="Huang Y."/>
            <person name="Li Y."/>
            <person name="Burt D.W."/>
            <person name="Chen H."/>
            <person name="Zhang Y."/>
            <person name="Qian W."/>
            <person name="Kim H."/>
            <person name="Gan S."/>
            <person name="Zhao Y."/>
            <person name="Li J."/>
            <person name="Yi K."/>
            <person name="Feng H."/>
            <person name="Zhu P."/>
            <person name="Li B."/>
            <person name="Liu Q."/>
            <person name="Fairley S."/>
            <person name="Magor K.E."/>
            <person name="Du Z."/>
            <person name="Hu X."/>
            <person name="Goodman L."/>
            <person name="Tafer H."/>
            <person name="Vignal A."/>
            <person name="Lee T."/>
            <person name="Kim K.W."/>
            <person name="Sheng Z."/>
            <person name="An Y."/>
            <person name="Searle S."/>
            <person name="Herrero J."/>
            <person name="Groenen M.A."/>
            <person name="Crooijmans R.P."/>
            <person name="Faraut T."/>
            <person name="Cai Q."/>
            <person name="Webster R.G."/>
            <person name="Aldridge J.R."/>
            <person name="Warren W.C."/>
            <person name="Bartschat S."/>
            <person name="Kehr S."/>
            <person name="Marz M."/>
            <person name="Stadler P.F."/>
            <person name="Smith J."/>
            <person name="Kraus R.H."/>
            <person name="Zhao Y."/>
            <person name="Ren L."/>
            <person name="Fei J."/>
            <person name="Morisson M."/>
            <person name="Kaiser P."/>
            <person name="Griffin D.K."/>
            <person name="Rao M."/>
            <person name="Pitel F."/>
            <person name="Wang J."/>
            <person name="Li N."/>
        </authorList>
    </citation>
    <scope>NUCLEOTIDE SEQUENCE [LARGE SCALE GENOMIC DNA]</scope>
</reference>
<evidence type="ECO:0000256" key="1">
    <source>
        <dbReference type="SAM" id="MobiDB-lite"/>
    </source>
</evidence>
<organism evidence="2 3">
    <name type="scientific">Anas platyrhynchos</name>
    <name type="common">Mallard</name>
    <name type="synonym">Anas boschas</name>
    <dbReference type="NCBI Taxonomy" id="8839"/>
    <lineage>
        <taxon>Eukaryota</taxon>
        <taxon>Metazoa</taxon>
        <taxon>Chordata</taxon>
        <taxon>Craniata</taxon>
        <taxon>Vertebrata</taxon>
        <taxon>Euteleostomi</taxon>
        <taxon>Archelosauria</taxon>
        <taxon>Archosauria</taxon>
        <taxon>Dinosauria</taxon>
        <taxon>Saurischia</taxon>
        <taxon>Theropoda</taxon>
        <taxon>Coelurosauria</taxon>
        <taxon>Aves</taxon>
        <taxon>Neognathae</taxon>
        <taxon>Galloanserae</taxon>
        <taxon>Anseriformes</taxon>
        <taxon>Anatidae</taxon>
        <taxon>Anatinae</taxon>
        <taxon>Anas</taxon>
    </lineage>
</organism>
<dbReference type="AlphaFoldDB" id="R0LWS1"/>
<feature type="region of interest" description="Disordered" evidence="1">
    <location>
        <begin position="267"/>
        <end position="303"/>
    </location>
</feature>
<accession>R0LWS1</accession>
<dbReference type="EMBL" id="KB742736">
    <property type="protein sequence ID" value="EOB04908.1"/>
    <property type="molecule type" value="Genomic_DNA"/>
</dbReference>